<accession>A0AAU9IPZ0</accession>
<feature type="compositionally biased region" description="Polar residues" evidence="1">
    <location>
        <begin position="566"/>
        <end position="579"/>
    </location>
</feature>
<comment type="caution">
    <text evidence="3">The sequence shown here is derived from an EMBL/GenBank/DDBJ whole genome shotgun (WGS) entry which is preliminary data.</text>
</comment>
<dbReference type="AlphaFoldDB" id="A0AAU9IPZ0"/>
<sequence length="709" mass="81944">MLAWYIVGILTFIGGFIITLFALLKTLKISKILQDIFFYKSFDLTQNEEVLQPLYISYSQVCSRYIPIIGIFKYKRVQFEIPPSCHLLLFAFYLKLIFCTNLIFASFYSELVIYAAVFIGIIISEIFIVLTEVINRVFLSSFNVPISKASDYALGNSGYSYQKQVNNTMGNEGSDKETFKHNRYLEGSLLSSIMIIMFLTLWGTRFISIESEDEIKASVIQSLIGIGIDFPLRFLTCYILKAFRMVPIYEKKYAVFNVKIQPEDLKKYQKTPLRACYEDITLNGVEVSLFAEEKKDIAFIPNKDIDENSKTLFTNEEENSFVKTILPPIKRHPKRIEFLKGYDAFLENMNKVYCEESEENIESFDEMSLRKHKRTDSDEDTIASHNELSDNEFILCPEEFFSTPRPAKIIEFASPSPQRNRSPDRKNYSPDKSTLVLTLFKCEAENTLAFDIAESENYPKNEYNPDMTFSNGICNENTDESIPKNLKIQSEDYIVVKAHEKLVITKDPNDLSRVSSLVMLTTPPKMPKRHKRSLKTKQKNQAEDYSILYPQISKSPQDWGKRNPKNLINTPEKQKSLSCDPNFRAPTPEEMISIACKNKKIYVDDKIFQRKSEQDILMHVDEILHENEKSPAVEKLKMMLESRKSFQNKTRDASLHELGCYEEDYSSPYAKAGYKSPLPKYQKPPKNAKNQVLSPSKSDNRLKSVVYEF</sequence>
<reference evidence="3" key="1">
    <citation type="submission" date="2021-09" db="EMBL/GenBank/DDBJ databases">
        <authorList>
            <consortium name="AG Swart"/>
            <person name="Singh M."/>
            <person name="Singh A."/>
            <person name="Seah K."/>
            <person name="Emmerich C."/>
        </authorList>
    </citation>
    <scope>NUCLEOTIDE SEQUENCE</scope>
    <source>
        <strain evidence="3">ATCC30299</strain>
    </source>
</reference>
<evidence type="ECO:0000313" key="3">
    <source>
        <dbReference type="EMBL" id="CAG9317616.1"/>
    </source>
</evidence>
<name>A0AAU9IPZ0_9CILI</name>
<keyword evidence="2" id="KW-0472">Membrane</keyword>
<feature type="transmembrane region" description="Helical" evidence="2">
    <location>
        <begin position="85"/>
        <end position="105"/>
    </location>
</feature>
<feature type="transmembrane region" description="Helical" evidence="2">
    <location>
        <begin position="111"/>
        <end position="130"/>
    </location>
</feature>
<evidence type="ECO:0000256" key="2">
    <source>
        <dbReference type="SAM" id="Phobius"/>
    </source>
</evidence>
<gene>
    <name evidence="3" type="ORF">BSTOLATCC_MIC18859</name>
</gene>
<dbReference type="EMBL" id="CAJZBQ010000018">
    <property type="protein sequence ID" value="CAG9317616.1"/>
    <property type="molecule type" value="Genomic_DNA"/>
</dbReference>
<keyword evidence="2" id="KW-0812">Transmembrane</keyword>
<keyword evidence="4" id="KW-1185">Reference proteome</keyword>
<proteinExistence type="predicted"/>
<evidence type="ECO:0000256" key="1">
    <source>
        <dbReference type="SAM" id="MobiDB-lite"/>
    </source>
</evidence>
<keyword evidence="2" id="KW-1133">Transmembrane helix</keyword>
<feature type="compositionally biased region" description="Polar residues" evidence="1">
    <location>
        <begin position="688"/>
        <end position="697"/>
    </location>
</feature>
<feature type="transmembrane region" description="Helical" evidence="2">
    <location>
        <begin position="189"/>
        <end position="207"/>
    </location>
</feature>
<dbReference type="Proteomes" id="UP001162131">
    <property type="component" value="Unassembled WGS sequence"/>
</dbReference>
<feature type="transmembrane region" description="Helical" evidence="2">
    <location>
        <begin position="6"/>
        <end position="24"/>
    </location>
</feature>
<feature type="region of interest" description="Disordered" evidence="1">
    <location>
        <begin position="674"/>
        <end position="699"/>
    </location>
</feature>
<evidence type="ECO:0000313" key="4">
    <source>
        <dbReference type="Proteomes" id="UP001162131"/>
    </source>
</evidence>
<protein>
    <submittedName>
        <fullName evidence="3">Uncharacterized protein</fullName>
    </submittedName>
</protein>
<feature type="region of interest" description="Disordered" evidence="1">
    <location>
        <begin position="553"/>
        <end position="581"/>
    </location>
</feature>
<organism evidence="3 4">
    <name type="scientific">Blepharisma stoltei</name>
    <dbReference type="NCBI Taxonomy" id="1481888"/>
    <lineage>
        <taxon>Eukaryota</taxon>
        <taxon>Sar</taxon>
        <taxon>Alveolata</taxon>
        <taxon>Ciliophora</taxon>
        <taxon>Postciliodesmatophora</taxon>
        <taxon>Heterotrichea</taxon>
        <taxon>Heterotrichida</taxon>
        <taxon>Blepharismidae</taxon>
        <taxon>Blepharisma</taxon>
    </lineage>
</organism>